<keyword evidence="1" id="KW-0472">Membrane</keyword>
<evidence type="ECO:0000256" key="1">
    <source>
        <dbReference type="SAM" id="Phobius"/>
    </source>
</evidence>
<feature type="transmembrane region" description="Helical" evidence="1">
    <location>
        <begin position="78"/>
        <end position="97"/>
    </location>
</feature>
<gene>
    <name evidence="2" type="ORF">ACFSTG_10325</name>
</gene>
<dbReference type="Proteomes" id="UP001597468">
    <property type="component" value="Unassembled WGS sequence"/>
</dbReference>
<proteinExistence type="predicted"/>
<sequence length="129" mass="14198">MSKMKLKYLLSLVAVIFGLVTIFASSSVLFGYSDVLEKEGNFPSFILWVNLLTGPLYLLAAAGLFYSKRWTLPVLTGILLLLIVNLGFLILLITTGQDYELETLGAIAVRIALTSVLTFFAFNKSTINI</sequence>
<evidence type="ECO:0000313" key="2">
    <source>
        <dbReference type="EMBL" id="MFD2518289.1"/>
    </source>
</evidence>
<keyword evidence="3" id="KW-1185">Reference proteome</keyword>
<feature type="transmembrane region" description="Helical" evidence="1">
    <location>
        <begin position="45"/>
        <end position="66"/>
    </location>
</feature>
<keyword evidence="1" id="KW-1133">Transmembrane helix</keyword>
<reference evidence="3" key="1">
    <citation type="journal article" date="2019" name="Int. J. Syst. Evol. Microbiol.">
        <title>The Global Catalogue of Microorganisms (GCM) 10K type strain sequencing project: providing services to taxonomists for standard genome sequencing and annotation.</title>
        <authorList>
            <consortium name="The Broad Institute Genomics Platform"/>
            <consortium name="The Broad Institute Genome Sequencing Center for Infectious Disease"/>
            <person name="Wu L."/>
            <person name="Ma J."/>
        </authorList>
    </citation>
    <scope>NUCLEOTIDE SEQUENCE [LARGE SCALE GENOMIC DNA]</scope>
    <source>
        <strain evidence="3">KCTC 42585</strain>
    </source>
</reference>
<accession>A0ABW5IYM8</accession>
<comment type="caution">
    <text evidence="2">The sequence shown here is derived from an EMBL/GenBank/DDBJ whole genome shotgun (WGS) entry which is preliminary data.</text>
</comment>
<dbReference type="EMBL" id="JBHULT010000009">
    <property type="protein sequence ID" value="MFD2518289.1"/>
    <property type="molecule type" value="Genomic_DNA"/>
</dbReference>
<name>A0ABW5IYM8_9FLAO</name>
<organism evidence="2 3">
    <name type="scientific">Salinimicrobium flavum</name>
    <dbReference type="NCBI Taxonomy" id="1737065"/>
    <lineage>
        <taxon>Bacteria</taxon>
        <taxon>Pseudomonadati</taxon>
        <taxon>Bacteroidota</taxon>
        <taxon>Flavobacteriia</taxon>
        <taxon>Flavobacteriales</taxon>
        <taxon>Flavobacteriaceae</taxon>
        <taxon>Salinimicrobium</taxon>
    </lineage>
</organism>
<keyword evidence="1" id="KW-0812">Transmembrane</keyword>
<feature type="transmembrane region" description="Helical" evidence="1">
    <location>
        <begin position="103"/>
        <end position="122"/>
    </location>
</feature>
<feature type="transmembrane region" description="Helical" evidence="1">
    <location>
        <begin position="12"/>
        <end position="33"/>
    </location>
</feature>
<protein>
    <submittedName>
        <fullName evidence="2">Uncharacterized protein</fullName>
    </submittedName>
</protein>
<evidence type="ECO:0000313" key="3">
    <source>
        <dbReference type="Proteomes" id="UP001597468"/>
    </source>
</evidence>